<dbReference type="PANTHER" id="PTHR21292:SF1">
    <property type="entry name" value="EXOCYST COMPLEX COMPONENT 3"/>
    <property type="match status" value="1"/>
</dbReference>
<accession>A0A2R5G8M5</accession>
<feature type="region of interest" description="Disordered" evidence="5">
    <location>
        <begin position="315"/>
        <end position="400"/>
    </location>
</feature>
<evidence type="ECO:0000313" key="8">
    <source>
        <dbReference type="Proteomes" id="UP000241890"/>
    </source>
</evidence>
<dbReference type="SUPFAM" id="SSF48371">
    <property type="entry name" value="ARM repeat"/>
    <property type="match status" value="1"/>
</dbReference>
<dbReference type="Proteomes" id="UP000241890">
    <property type="component" value="Unassembled WGS sequence"/>
</dbReference>
<dbReference type="InterPro" id="IPR042532">
    <property type="entry name" value="EXOC3/Sec6_C"/>
</dbReference>
<dbReference type="GO" id="GO:0051601">
    <property type="term" value="P:exocyst localization"/>
    <property type="evidence" value="ECO:0007669"/>
    <property type="project" value="TreeGrafter"/>
</dbReference>
<evidence type="ECO:0000256" key="5">
    <source>
        <dbReference type="SAM" id="MobiDB-lite"/>
    </source>
</evidence>
<dbReference type="AlphaFoldDB" id="A0A2R5G8M5"/>
<keyword evidence="8" id="KW-1185">Reference proteome</keyword>
<comment type="caution">
    <text evidence="7">The sequence shown here is derived from an EMBL/GenBank/DDBJ whole genome shotgun (WGS) entry which is preliminary data.</text>
</comment>
<feature type="compositionally biased region" description="Acidic residues" evidence="5">
    <location>
        <begin position="341"/>
        <end position="390"/>
    </location>
</feature>
<comment type="similarity">
    <text evidence="1">Belongs to the SEC6 family.</text>
</comment>
<keyword evidence="4" id="KW-0175">Coiled coil</keyword>
<dbReference type="PROSITE" id="PS50888">
    <property type="entry name" value="BHLH"/>
    <property type="match status" value="1"/>
</dbReference>
<dbReference type="Pfam" id="PF06046">
    <property type="entry name" value="Sec6"/>
    <property type="match status" value="1"/>
</dbReference>
<dbReference type="InterPro" id="IPR010326">
    <property type="entry name" value="EXOC3/Sec6"/>
</dbReference>
<evidence type="ECO:0000256" key="4">
    <source>
        <dbReference type="SAM" id="Coils"/>
    </source>
</evidence>
<feature type="region of interest" description="Disordered" evidence="5">
    <location>
        <begin position="966"/>
        <end position="1013"/>
    </location>
</feature>
<dbReference type="InterPro" id="IPR016024">
    <property type="entry name" value="ARM-type_fold"/>
</dbReference>
<dbReference type="PANTHER" id="PTHR21292">
    <property type="entry name" value="EXOCYST COMPLEX COMPONENT SEC6-RELATED"/>
    <property type="match status" value="1"/>
</dbReference>
<keyword evidence="3" id="KW-0268">Exocytosis</keyword>
<evidence type="ECO:0000256" key="1">
    <source>
        <dbReference type="ARBA" id="ARBA00009447"/>
    </source>
</evidence>
<organism evidence="7 8">
    <name type="scientific">Hondaea fermentalgiana</name>
    <dbReference type="NCBI Taxonomy" id="2315210"/>
    <lineage>
        <taxon>Eukaryota</taxon>
        <taxon>Sar</taxon>
        <taxon>Stramenopiles</taxon>
        <taxon>Bigyra</taxon>
        <taxon>Labyrinthulomycetes</taxon>
        <taxon>Thraustochytrida</taxon>
        <taxon>Thraustochytriidae</taxon>
        <taxon>Hondaea</taxon>
    </lineage>
</organism>
<protein>
    <submittedName>
        <fullName evidence="7">Exocyst complex component SEC6</fullName>
    </submittedName>
</protein>
<feature type="domain" description="BHLH" evidence="6">
    <location>
        <begin position="264"/>
        <end position="314"/>
    </location>
</feature>
<gene>
    <name evidence="7" type="ORF">FCC1311_010512</name>
</gene>
<dbReference type="Gene3D" id="1.10.357.70">
    <property type="entry name" value="Exocyst complex component Sec6, C-terminal domain"/>
    <property type="match status" value="1"/>
</dbReference>
<evidence type="ECO:0000256" key="3">
    <source>
        <dbReference type="ARBA" id="ARBA00022483"/>
    </source>
</evidence>
<dbReference type="GO" id="GO:0046983">
    <property type="term" value="F:protein dimerization activity"/>
    <property type="evidence" value="ECO:0007669"/>
    <property type="project" value="InterPro"/>
</dbReference>
<dbReference type="GO" id="GO:0006887">
    <property type="term" value="P:exocytosis"/>
    <property type="evidence" value="ECO:0007669"/>
    <property type="project" value="UniProtKB-KW"/>
</dbReference>
<feature type="coiled-coil region" evidence="4">
    <location>
        <begin position="37"/>
        <end position="96"/>
    </location>
</feature>
<dbReference type="GO" id="GO:0000145">
    <property type="term" value="C:exocyst"/>
    <property type="evidence" value="ECO:0007669"/>
    <property type="project" value="InterPro"/>
</dbReference>
<evidence type="ECO:0000259" key="6">
    <source>
        <dbReference type="PROSITE" id="PS50888"/>
    </source>
</evidence>
<dbReference type="GO" id="GO:0000149">
    <property type="term" value="F:SNARE binding"/>
    <property type="evidence" value="ECO:0007669"/>
    <property type="project" value="TreeGrafter"/>
</dbReference>
<dbReference type="InParanoid" id="A0A2R5G8M5"/>
<dbReference type="EMBL" id="BEYU01000009">
    <property type="protein sequence ID" value="GBG24833.1"/>
    <property type="molecule type" value="Genomic_DNA"/>
</dbReference>
<proteinExistence type="inferred from homology"/>
<evidence type="ECO:0000256" key="2">
    <source>
        <dbReference type="ARBA" id="ARBA00022448"/>
    </source>
</evidence>
<name>A0A2R5G8M5_9STRA</name>
<feature type="compositionally biased region" description="Basic residues" evidence="5">
    <location>
        <begin position="970"/>
        <end position="981"/>
    </location>
</feature>
<dbReference type="OrthoDB" id="190098at2759"/>
<dbReference type="InterPro" id="IPR011598">
    <property type="entry name" value="bHLH_dom"/>
</dbReference>
<sequence>MVQMADGEGPSRRSLREFAEQFALSEVENYFNTPARLENLASVREDYERRLVAVETQLEAGVQAQLDEMQNAVMLLNMAREEMAAVRAKFDKINRRSQACTKAVHDFDQILKIRNARTNVREILQQLEIYDAVPRRVDELRSRLEKDARSLKGVFLEWLQLNAWRERILTDISDKVTEASRKEQDISSRVANWEELDSSIAHNTYGQSSQAHGQILQVLGDHFRRVEDLGKRIWDLVAARLSDFFYLAQFDEAPALIAAVEIVERIDLYNDRERARRAALGEAPEKLEMLIPPGQKRKDALAALEKAIESRLDQSFPRRLLPERKAPSRKSTAGARPESASDTDGDEEEDNDDDDDDDDDDEEDDDDEDDDDENDDDDEEEEEEEEDDDETKGPLPTKIPDFLRAGQDLIMDLNIVSEEIAKCFPDTYGIIGLYRWVAERRMITLLQPVWGSPRVTPGEKLQLVGFLDHYLSVVDTLDRAGADGDLGLASGLEGSSGAARTGYSSFASGTSGGGAGIGSGKLGIHHHQSMRSLNSDGLGPAHSGAGAGVGGGADLAAAMRDEHRSAAALRSREIRREAEGMMSTYIADALPRLERMMHAILDQNNEPVIGRGGALQTAIPEDLFNILAQELSVLRAHGVTGPHLASFVQRAILETLRTYQGVQTNRLAAGKTPEVGIEACCAMMNDFERMYDLCDKVLILEVRQGMDLSDRGADSLLSEIQLELDRVAGGFLRAIETATERTIELVFTELRNSGSVESLFSPVWESGEARTMDRFTATFLDYLEDPQEGFRVWLASELLFGRVVATALSRTVQTYILRLMGLRTAFTNKQLAVGRLRADAQSLQNFFSGYLDVLRFGKIRTQEALEAKIDVIWHCAKVIETEEVDFPPKHFADVATHFGPFSKQAIARLLFLRGDLSDEVRATFISEVADHDVERAAKFDLSSLPPTPELLLDRQPAATKLGANETAANKKTKTKKAKKSLSKTAKSLVKGRSKRKKKKTKTKKKAAAAGATSSTAAIEMSLDSFTSS</sequence>
<feature type="compositionally biased region" description="Basic residues" evidence="5">
    <location>
        <begin position="989"/>
        <end position="1006"/>
    </location>
</feature>
<dbReference type="Gene3D" id="3.30.70.2850">
    <property type="match status" value="1"/>
</dbReference>
<reference evidence="7 8" key="1">
    <citation type="submission" date="2017-12" db="EMBL/GenBank/DDBJ databases">
        <title>Sequencing, de novo assembly and annotation of complete genome of a new Thraustochytrid species, strain FCC1311.</title>
        <authorList>
            <person name="Sedici K."/>
            <person name="Godart F."/>
            <person name="Aiese Cigliano R."/>
            <person name="Sanseverino W."/>
            <person name="Barakat M."/>
            <person name="Ortet P."/>
            <person name="Marechal E."/>
            <person name="Cagnac O."/>
            <person name="Amato A."/>
        </authorList>
    </citation>
    <scope>NUCLEOTIDE SEQUENCE [LARGE SCALE GENOMIC DNA]</scope>
</reference>
<evidence type="ECO:0000313" key="7">
    <source>
        <dbReference type="EMBL" id="GBG24833.1"/>
    </source>
</evidence>
<keyword evidence="2" id="KW-0813">Transport</keyword>